<evidence type="ECO:0000256" key="4">
    <source>
        <dbReference type="ARBA" id="ARBA00022801"/>
    </source>
</evidence>
<evidence type="ECO:0000256" key="5">
    <source>
        <dbReference type="ARBA" id="ARBA00022989"/>
    </source>
</evidence>
<dbReference type="InterPro" id="IPR022764">
    <property type="entry name" value="Peptidase_S54_rhomboid_dom"/>
</dbReference>
<evidence type="ECO:0000256" key="2">
    <source>
        <dbReference type="ARBA" id="ARBA00009045"/>
    </source>
</evidence>
<comment type="caution">
    <text evidence="9">The sequence shown here is derived from an EMBL/GenBank/DDBJ whole genome shotgun (WGS) entry which is preliminary data.</text>
</comment>
<dbReference type="InterPro" id="IPR035952">
    <property type="entry name" value="Rhomboid-like_sf"/>
</dbReference>
<evidence type="ECO:0000313" key="10">
    <source>
        <dbReference type="Proteomes" id="UP000030012"/>
    </source>
</evidence>
<name>A0A0A0IAW9_CLONO</name>
<protein>
    <submittedName>
        <fullName evidence="9">Protease</fullName>
    </submittedName>
</protein>
<reference evidence="9 10" key="1">
    <citation type="submission" date="2014-01" db="EMBL/GenBank/DDBJ databases">
        <title>Plasmidome dynamics in the species complex Clostridium novyi sensu lato converts strains of independent lineages into distinctly different pathogens.</title>
        <authorList>
            <person name="Skarin H."/>
            <person name="Segerman B."/>
        </authorList>
    </citation>
    <scope>NUCLEOTIDE SEQUENCE [LARGE SCALE GENOMIC DNA]</scope>
    <source>
        <strain evidence="9 10">4552</strain>
    </source>
</reference>
<evidence type="ECO:0000256" key="7">
    <source>
        <dbReference type="SAM" id="Phobius"/>
    </source>
</evidence>
<feature type="transmembrane region" description="Helical" evidence="7">
    <location>
        <begin position="95"/>
        <end position="113"/>
    </location>
</feature>
<dbReference type="GO" id="GO:0006508">
    <property type="term" value="P:proteolysis"/>
    <property type="evidence" value="ECO:0007669"/>
    <property type="project" value="UniProtKB-KW"/>
</dbReference>
<organism evidence="9 10">
    <name type="scientific">Clostridium novyi A str. 4552</name>
    <dbReference type="NCBI Taxonomy" id="1444289"/>
    <lineage>
        <taxon>Bacteria</taxon>
        <taxon>Bacillati</taxon>
        <taxon>Bacillota</taxon>
        <taxon>Clostridia</taxon>
        <taxon>Eubacteriales</taxon>
        <taxon>Clostridiaceae</taxon>
        <taxon>Clostridium</taxon>
    </lineage>
</organism>
<comment type="similarity">
    <text evidence="2">Belongs to the peptidase S54 family.</text>
</comment>
<dbReference type="EMBL" id="JENJ01000010">
    <property type="protein sequence ID" value="KGM97481.1"/>
    <property type="molecule type" value="Genomic_DNA"/>
</dbReference>
<keyword evidence="4" id="KW-0378">Hydrolase</keyword>
<evidence type="ECO:0000256" key="6">
    <source>
        <dbReference type="ARBA" id="ARBA00023136"/>
    </source>
</evidence>
<accession>A0A0A0IAW9</accession>
<feature type="transmembrane region" description="Helical" evidence="7">
    <location>
        <begin position="119"/>
        <end position="135"/>
    </location>
</feature>
<feature type="transmembrane region" description="Helical" evidence="7">
    <location>
        <begin position="171"/>
        <end position="188"/>
    </location>
</feature>
<dbReference type="GO" id="GO:0016020">
    <property type="term" value="C:membrane"/>
    <property type="evidence" value="ECO:0007669"/>
    <property type="project" value="UniProtKB-SubCell"/>
</dbReference>
<proteinExistence type="inferred from homology"/>
<dbReference type="Gene3D" id="1.20.1540.10">
    <property type="entry name" value="Rhomboid-like"/>
    <property type="match status" value="1"/>
</dbReference>
<dbReference type="AlphaFoldDB" id="A0A0A0IAW9"/>
<evidence type="ECO:0000256" key="1">
    <source>
        <dbReference type="ARBA" id="ARBA00004141"/>
    </source>
</evidence>
<evidence type="ECO:0000256" key="3">
    <source>
        <dbReference type="ARBA" id="ARBA00022692"/>
    </source>
</evidence>
<dbReference type="Proteomes" id="UP000030012">
    <property type="component" value="Unassembled WGS sequence"/>
</dbReference>
<keyword evidence="3 7" id="KW-0812">Transmembrane</keyword>
<dbReference type="InterPro" id="IPR050925">
    <property type="entry name" value="Rhomboid_protease_S54"/>
</dbReference>
<feature type="transmembrane region" description="Helical" evidence="7">
    <location>
        <begin position="12"/>
        <end position="33"/>
    </location>
</feature>
<dbReference type="PANTHER" id="PTHR43731">
    <property type="entry name" value="RHOMBOID PROTEASE"/>
    <property type="match status" value="1"/>
</dbReference>
<feature type="transmembrane region" description="Helical" evidence="7">
    <location>
        <begin position="147"/>
        <end position="165"/>
    </location>
</feature>
<keyword evidence="6 7" id="KW-0472">Membrane</keyword>
<sequence length="189" mass="20356">MRYTKNTSKVTFILITINVIAYIITAILSQNILDSDIRVLLFLGANENTLVSSGQYYRLITCMFLHGGLLHLVLNMYALEAIGPIVERIYGKMKYIIIYLGGGLISSLSSYVFSSGVSIGASGAIFALLGAMFILTIKMRDVVGRGVIKNIVSVIGINIFIGLAVPNIDNFAHLGGLLGGIILAIILSK</sequence>
<keyword evidence="5 7" id="KW-1133">Transmembrane helix</keyword>
<dbReference type="SUPFAM" id="SSF144091">
    <property type="entry name" value="Rhomboid-like"/>
    <property type="match status" value="1"/>
</dbReference>
<dbReference type="GO" id="GO:0004252">
    <property type="term" value="F:serine-type endopeptidase activity"/>
    <property type="evidence" value="ECO:0007669"/>
    <property type="project" value="InterPro"/>
</dbReference>
<feature type="domain" description="Peptidase S54 rhomboid" evidence="8">
    <location>
        <begin position="54"/>
        <end position="188"/>
    </location>
</feature>
<evidence type="ECO:0000313" key="9">
    <source>
        <dbReference type="EMBL" id="KGM97481.1"/>
    </source>
</evidence>
<comment type="subcellular location">
    <subcellularLocation>
        <location evidence="1">Membrane</location>
        <topology evidence="1">Multi-pass membrane protein</topology>
    </subcellularLocation>
</comment>
<feature type="transmembrane region" description="Helical" evidence="7">
    <location>
        <begin position="56"/>
        <end position="74"/>
    </location>
</feature>
<gene>
    <name evidence="9" type="ORF">Z968_03445</name>
</gene>
<dbReference type="PANTHER" id="PTHR43731:SF14">
    <property type="entry name" value="PRESENILIN-ASSOCIATED RHOMBOID-LIKE PROTEIN, MITOCHONDRIAL"/>
    <property type="match status" value="1"/>
</dbReference>
<dbReference type="Pfam" id="PF01694">
    <property type="entry name" value="Rhomboid"/>
    <property type="match status" value="1"/>
</dbReference>
<keyword evidence="9" id="KW-0645">Protease</keyword>
<evidence type="ECO:0000259" key="8">
    <source>
        <dbReference type="Pfam" id="PF01694"/>
    </source>
</evidence>